<sequence length="114" mass="12514">MSSARRKAHKLCALWFAADLCIFCELACAECMCKRILYAACLVVAVSMAVRRRLMISAGVLDVAGLDEHAARMQLSSFRPDFLPPLWYTELAVMGGQILFVLAGSFCLTCSAFV</sequence>
<accession>A0ABN9YA92</accession>
<evidence type="ECO:0000256" key="1">
    <source>
        <dbReference type="SAM" id="SignalP"/>
    </source>
</evidence>
<keyword evidence="3" id="KW-1185">Reference proteome</keyword>
<evidence type="ECO:0000313" key="2">
    <source>
        <dbReference type="EMBL" id="CAK0909645.1"/>
    </source>
</evidence>
<feature type="chain" id="PRO_5045436646" evidence="1">
    <location>
        <begin position="30"/>
        <end position="114"/>
    </location>
</feature>
<protein>
    <submittedName>
        <fullName evidence="2">Uncharacterized protein</fullName>
    </submittedName>
</protein>
<comment type="caution">
    <text evidence="2">The sequence shown here is derived from an EMBL/GenBank/DDBJ whole genome shotgun (WGS) entry which is preliminary data.</text>
</comment>
<keyword evidence="1" id="KW-0732">Signal</keyword>
<gene>
    <name evidence="2" type="ORF">PCOR1329_LOCUS84003</name>
</gene>
<name>A0ABN9YA92_9DINO</name>
<feature type="signal peptide" evidence="1">
    <location>
        <begin position="1"/>
        <end position="29"/>
    </location>
</feature>
<dbReference type="EMBL" id="CAUYUJ010022234">
    <property type="protein sequence ID" value="CAK0909645.1"/>
    <property type="molecule type" value="Genomic_DNA"/>
</dbReference>
<proteinExistence type="predicted"/>
<organism evidence="2 3">
    <name type="scientific">Prorocentrum cordatum</name>
    <dbReference type="NCBI Taxonomy" id="2364126"/>
    <lineage>
        <taxon>Eukaryota</taxon>
        <taxon>Sar</taxon>
        <taxon>Alveolata</taxon>
        <taxon>Dinophyceae</taxon>
        <taxon>Prorocentrales</taxon>
        <taxon>Prorocentraceae</taxon>
        <taxon>Prorocentrum</taxon>
    </lineage>
</organism>
<reference evidence="2" key="1">
    <citation type="submission" date="2023-10" db="EMBL/GenBank/DDBJ databases">
        <authorList>
            <person name="Chen Y."/>
            <person name="Shah S."/>
            <person name="Dougan E. K."/>
            <person name="Thang M."/>
            <person name="Chan C."/>
        </authorList>
    </citation>
    <scope>NUCLEOTIDE SEQUENCE [LARGE SCALE GENOMIC DNA]</scope>
</reference>
<evidence type="ECO:0000313" key="3">
    <source>
        <dbReference type="Proteomes" id="UP001189429"/>
    </source>
</evidence>
<dbReference type="Proteomes" id="UP001189429">
    <property type="component" value="Unassembled WGS sequence"/>
</dbReference>